<dbReference type="RefSeq" id="WP_092436751.1">
    <property type="nucleotide sequence ID" value="NZ_FMYP01000014.1"/>
</dbReference>
<dbReference type="GO" id="GO:0016746">
    <property type="term" value="F:acyltransferase activity"/>
    <property type="evidence" value="ECO:0007669"/>
    <property type="project" value="UniProtKB-KW"/>
</dbReference>
<feature type="transmembrane region" description="Helical" evidence="10">
    <location>
        <begin position="67"/>
        <end position="86"/>
    </location>
</feature>
<keyword evidence="8 9" id="KW-0012">Acyltransferase</keyword>
<evidence type="ECO:0000256" key="9">
    <source>
        <dbReference type="PIRNR" id="PIRNR016636"/>
    </source>
</evidence>
<dbReference type="InterPro" id="IPR004299">
    <property type="entry name" value="MBOAT_fam"/>
</dbReference>
<keyword evidence="12" id="KW-1185">Reference proteome</keyword>
<reference evidence="11 12" key="1">
    <citation type="submission" date="2016-09" db="EMBL/GenBank/DDBJ databases">
        <authorList>
            <person name="Capua I."/>
            <person name="De Benedictis P."/>
            <person name="Joannis T."/>
            <person name="Lombin L.H."/>
            <person name="Cattoli G."/>
        </authorList>
    </citation>
    <scope>NUCLEOTIDE SEQUENCE [LARGE SCALE GENOMIC DNA]</scope>
    <source>
        <strain evidence="11 12">A7P-90m</strain>
    </source>
</reference>
<comment type="similarity">
    <text evidence="2 9">Belongs to the membrane-bound acyltransferase family.</text>
</comment>
<dbReference type="EMBL" id="FMYP01000014">
    <property type="protein sequence ID" value="SDC01172.1"/>
    <property type="molecule type" value="Genomic_DNA"/>
</dbReference>
<accession>A0A1G6I3Q2</accession>
<protein>
    <submittedName>
        <fullName evidence="11">D-alanyl-lipoteichoic acid acyltransferase DltB, MBOAT superfamily</fullName>
    </submittedName>
</protein>
<evidence type="ECO:0000256" key="7">
    <source>
        <dbReference type="ARBA" id="ARBA00023136"/>
    </source>
</evidence>
<keyword evidence="6 10" id="KW-1133">Transmembrane helix</keyword>
<evidence type="ECO:0000256" key="2">
    <source>
        <dbReference type="ARBA" id="ARBA00010323"/>
    </source>
</evidence>
<dbReference type="PANTHER" id="PTHR13285:SF23">
    <property type="entry name" value="TEICHOIC ACID D-ALANYLTRANSFERASE"/>
    <property type="match status" value="1"/>
</dbReference>
<keyword evidence="4 9" id="KW-0808">Transferase</keyword>
<dbReference type="OrthoDB" id="9805788at2"/>
<feature type="transmembrane region" description="Helical" evidence="10">
    <location>
        <begin position="21"/>
        <end position="43"/>
    </location>
</feature>
<dbReference type="AlphaFoldDB" id="A0A1G6I3Q2"/>
<feature type="transmembrane region" description="Helical" evidence="10">
    <location>
        <begin position="98"/>
        <end position="120"/>
    </location>
</feature>
<gene>
    <name evidence="11" type="ORF">SAMN05216323_101449</name>
</gene>
<evidence type="ECO:0000256" key="4">
    <source>
        <dbReference type="ARBA" id="ARBA00022679"/>
    </source>
</evidence>
<evidence type="ECO:0000256" key="3">
    <source>
        <dbReference type="ARBA" id="ARBA00022475"/>
    </source>
</evidence>
<evidence type="ECO:0000256" key="1">
    <source>
        <dbReference type="ARBA" id="ARBA00004651"/>
    </source>
</evidence>
<keyword evidence="3 9" id="KW-1003">Cell membrane</keyword>
<feature type="transmembrane region" description="Helical" evidence="10">
    <location>
        <begin position="224"/>
        <end position="246"/>
    </location>
</feature>
<keyword evidence="7 9" id="KW-0472">Membrane</keyword>
<evidence type="ECO:0000256" key="10">
    <source>
        <dbReference type="SAM" id="Phobius"/>
    </source>
</evidence>
<name>A0A1G6I3Q2_9BACT</name>
<dbReference type="PIRSF" id="PIRSF500217">
    <property type="entry name" value="AlgI"/>
    <property type="match status" value="1"/>
</dbReference>
<evidence type="ECO:0000256" key="5">
    <source>
        <dbReference type="ARBA" id="ARBA00022692"/>
    </source>
</evidence>
<evidence type="ECO:0000256" key="6">
    <source>
        <dbReference type="ARBA" id="ARBA00022989"/>
    </source>
</evidence>
<sequence length="510" mass="58368">MELAIKEYIKRFFLFSQTEPMLFSGITFWIFLLILLLGFHFVYKKNQLRNIYLFAFSLFFYYKSGGFFFWLLIFSTVVDYLLGLGIGSAQKKLARRAMLAISVTVNLGVLSYFKYAYFFTETINNWFGTHLKVSNLLAEWSNHLTGSTFDVTAIILPVGISFYTFQTISYTIDVYRRHVTPVRNILNFGFYVSFFPQLVAGPIVRASEFIPQLYIRYYLTKDEVGHAIFLILVGLLKKVAISNYIASNFVDRVFDSPIAYSGFEVLMGIYGYALQIYCDFSGYTDIALGVALLLGFRLPVNFNSPYKATSITNFWHRWHISLSRWLRDYLYIPLGGSKKGKIRTYINLMITMLLGGLWHGASLKFVAWGGIHGLGLAIERLFGIGKHQPSKRLSPVRRFVAIVITFHIVCLAWIPFRAASFSDALTILSRIATAFSWNTIPEVLLGYKAVFITIAIGFAAHWFPSQNKENFRGWFISTNPVIKLLAILLVVMLLAQVRTAGIQPFIYFQF</sequence>
<comment type="subcellular location">
    <subcellularLocation>
        <location evidence="1">Cell membrane</location>
        <topology evidence="1">Multi-pass membrane protein</topology>
    </subcellularLocation>
</comment>
<organism evidence="11 12">
    <name type="scientific">Williamwhitmania taraxaci</name>
    <dbReference type="NCBI Taxonomy" id="1640674"/>
    <lineage>
        <taxon>Bacteria</taxon>
        <taxon>Pseudomonadati</taxon>
        <taxon>Bacteroidota</taxon>
        <taxon>Bacteroidia</taxon>
        <taxon>Bacteroidales</taxon>
        <taxon>Williamwhitmaniaceae</taxon>
        <taxon>Williamwhitmania</taxon>
    </lineage>
</organism>
<evidence type="ECO:0000313" key="11">
    <source>
        <dbReference type="EMBL" id="SDC01172.1"/>
    </source>
</evidence>
<feature type="transmembrane region" description="Helical" evidence="10">
    <location>
        <begin position="258"/>
        <end position="277"/>
    </location>
</feature>
<dbReference type="STRING" id="1640674.SAMN05216323_101449"/>
<proteinExistence type="inferred from homology"/>
<dbReference type="PIRSF" id="PIRSF016636">
    <property type="entry name" value="AlgI_DltB"/>
    <property type="match status" value="1"/>
</dbReference>
<dbReference type="InterPro" id="IPR024194">
    <property type="entry name" value="Ac/AlaTfrase_AlgI/DltB"/>
</dbReference>
<feature type="transmembrane region" description="Helical" evidence="10">
    <location>
        <begin position="185"/>
        <end position="204"/>
    </location>
</feature>
<dbReference type="Proteomes" id="UP000199452">
    <property type="component" value="Unassembled WGS sequence"/>
</dbReference>
<evidence type="ECO:0000256" key="8">
    <source>
        <dbReference type="ARBA" id="ARBA00023315"/>
    </source>
</evidence>
<feature type="transmembrane region" description="Helical" evidence="10">
    <location>
        <begin position="140"/>
        <end position="165"/>
    </location>
</feature>
<feature type="transmembrane region" description="Helical" evidence="10">
    <location>
        <begin position="445"/>
        <end position="463"/>
    </location>
</feature>
<feature type="transmembrane region" description="Helical" evidence="10">
    <location>
        <begin position="484"/>
        <end position="508"/>
    </location>
</feature>
<dbReference type="PANTHER" id="PTHR13285">
    <property type="entry name" value="ACYLTRANSFERASE"/>
    <property type="match status" value="1"/>
</dbReference>
<evidence type="ECO:0000313" key="12">
    <source>
        <dbReference type="Proteomes" id="UP000199452"/>
    </source>
</evidence>
<dbReference type="GO" id="GO:0005886">
    <property type="term" value="C:plasma membrane"/>
    <property type="evidence" value="ECO:0007669"/>
    <property type="project" value="UniProtKB-SubCell"/>
</dbReference>
<dbReference type="InterPro" id="IPR051085">
    <property type="entry name" value="MB_O-acyltransferase"/>
</dbReference>
<dbReference type="InterPro" id="IPR028362">
    <property type="entry name" value="AlgI"/>
</dbReference>
<dbReference type="GO" id="GO:0042121">
    <property type="term" value="P:alginic acid biosynthetic process"/>
    <property type="evidence" value="ECO:0007669"/>
    <property type="project" value="InterPro"/>
</dbReference>
<keyword evidence="5 10" id="KW-0812">Transmembrane</keyword>
<feature type="transmembrane region" description="Helical" evidence="10">
    <location>
        <begin position="365"/>
        <end position="384"/>
    </location>
</feature>
<feature type="transmembrane region" description="Helical" evidence="10">
    <location>
        <begin position="396"/>
        <end position="416"/>
    </location>
</feature>
<dbReference type="Pfam" id="PF03062">
    <property type="entry name" value="MBOAT"/>
    <property type="match status" value="1"/>
</dbReference>